<dbReference type="AlphaFoldDB" id="A0A7R9QFG2"/>
<evidence type="ECO:0000313" key="2">
    <source>
        <dbReference type="EMBL" id="CAD7642272.1"/>
    </source>
</evidence>
<dbReference type="Pfam" id="PF01607">
    <property type="entry name" value="CBM_14"/>
    <property type="match status" value="1"/>
</dbReference>
<gene>
    <name evidence="2" type="ORF">ONB1V03_LOCUS3507</name>
</gene>
<keyword evidence="3" id="KW-1185">Reference proteome</keyword>
<reference evidence="2" key="1">
    <citation type="submission" date="2020-11" db="EMBL/GenBank/DDBJ databases">
        <authorList>
            <person name="Tran Van P."/>
        </authorList>
    </citation>
    <scope>NUCLEOTIDE SEQUENCE</scope>
</reference>
<dbReference type="EMBL" id="CAJPVJ010001041">
    <property type="protein sequence ID" value="CAG2163946.1"/>
    <property type="molecule type" value="Genomic_DNA"/>
</dbReference>
<dbReference type="SUPFAM" id="SSF57625">
    <property type="entry name" value="Invertebrate chitin-binding proteins"/>
    <property type="match status" value="1"/>
</dbReference>
<feature type="domain" description="Chitin-binding type-2" evidence="1">
    <location>
        <begin position="7"/>
        <end position="63"/>
    </location>
</feature>
<dbReference type="Gene3D" id="2.170.140.10">
    <property type="entry name" value="Chitin binding domain"/>
    <property type="match status" value="1"/>
</dbReference>
<dbReference type="InterPro" id="IPR036508">
    <property type="entry name" value="Chitin-bd_dom_sf"/>
</dbReference>
<dbReference type="GO" id="GO:0005576">
    <property type="term" value="C:extracellular region"/>
    <property type="evidence" value="ECO:0007669"/>
    <property type="project" value="InterPro"/>
</dbReference>
<dbReference type="InterPro" id="IPR002557">
    <property type="entry name" value="Chitin-bd_dom"/>
</dbReference>
<dbReference type="PROSITE" id="PS50940">
    <property type="entry name" value="CHIT_BIND_II"/>
    <property type="match status" value="1"/>
</dbReference>
<proteinExistence type="predicted"/>
<dbReference type="OrthoDB" id="6020543at2759"/>
<dbReference type="Proteomes" id="UP000728032">
    <property type="component" value="Unassembled WGS sequence"/>
</dbReference>
<accession>A0A7R9QFG2</accession>
<dbReference type="GO" id="GO:0008061">
    <property type="term" value="F:chitin binding"/>
    <property type="evidence" value="ECO:0007669"/>
    <property type="project" value="InterPro"/>
</dbReference>
<dbReference type="EMBL" id="OC915866">
    <property type="protein sequence ID" value="CAD7642272.1"/>
    <property type="molecule type" value="Genomic_DNA"/>
</dbReference>
<sequence>MRKYISELPCDGYTYMKDQHNCSRFYRCDISGRSQHLDCYPGLLFNEYINDCDFPYNVAECSQYPFLCQYFSLCWPPVITSHDNSSLHTNATQL</sequence>
<protein>
    <recommendedName>
        <fullName evidence="1">Chitin-binding type-2 domain-containing protein</fullName>
    </recommendedName>
</protein>
<evidence type="ECO:0000259" key="1">
    <source>
        <dbReference type="PROSITE" id="PS50940"/>
    </source>
</evidence>
<evidence type="ECO:0000313" key="3">
    <source>
        <dbReference type="Proteomes" id="UP000728032"/>
    </source>
</evidence>
<name>A0A7R9QFG2_9ACAR</name>
<dbReference type="SMART" id="SM00494">
    <property type="entry name" value="ChtBD2"/>
    <property type="match status" value="1"/>
</dbReference>
<organism evidence="2">
    <name type="scientific">Oppiella nova</name>
    <dbReference type="NCBI Taxonomy" id="334625"/>
    <lineage>
        <taxon>Eukaryota</taxon>
        <taxon>Metazoa</taxon>
        <taxon>Ecdysozoa</taxon>
        <taxon>Arthropoda</taxon>
        <taxon>Chelicerata</taxon>
        <taxon>Arachnida</taxon>
        <taxon>Acari</taxon>
        <taxon>Acariformes</taxon>
        <taxon>Sarcoptiformes</taxon>
        <taxon>Oribatida</taxon>
        <taxon>Brachypylina</taxon>
        <taxon>Oppioidea</taxon>
        <taxon>Oppiidae</taxon>
        <taxon>Oppiella</taxon>
    </lineage>
</organism>